<dbReference type="OrthoDB" id="5084700at2759"/>
<evidence type="ECO:0000313" key="2">
    <source>
        <dbReference type="EMBL" id="RGP78066.1"/>
    </source>
</evidence>
<dbReference type="AlphaFoldDB" id="A0A395T0R2"/>
<name>A0A395T0R2_9HYPO</name>
<gene>
    <name evidence="2" type="ORF">FLONG3_3815</name>
</gene>
<proteinExistence type="predicted"/>
<feature type="region of interest" description="Disordered" evidence="1">
    <location>
        <begin position="565"/>
        <end position="586"/>
    </location>
</feature>
<feature type="compositionally biased region" description="Polar residues" evidence="1">
    <location>
        <begin position="229"/>
        <end position="242"/>
    </location>
</feature>
<keyword evidence="3" id="KW-1185">Reference proteome</keyword>
<reference evidence="2 3" key="1">
    <citation type="journal article" date="2018" name="PLoS Pathog.">
        <title>Evolution of structural diversity of trichothecenes, a family of toxins produced by plant pathogenic and entomopathogenic fungi.</title>
        <authorList>
            <person name="Proctor R.H."/>
            <person name="McCormick S.P."/>
            <person name="Kim H.S."/>
            <person name="Cardoza R.E."/>
            <person name="Stanley A.M."/>
            <person name="Lindo L."/>
            <person name="Kelly A."/>
            <person name="Brown D.W."/>
            <person name="Lee T."/>
            <person name="Vaughan M.M."/>
            <person name="Alexander N.J."/>
            <person name="Busman M."/>
            <person name="Gutierrez S."/>
        </authorList>
    </citation>
    <scope>NUCLEOTIDE SEQUENCE [LARGE SCALE GENOMIC DNA]</scope>
    <source>
        <strain evidence="2 3">NRRL 20695</strain>
    </source>
</reference>
<comment type="caution">
    <text evidence="2">The sequence shown here is derived from an EMBL/GenBank/DDBJ whole genome shotgun (WGS) entry which is preliminary data.</text>
</comment>
<feature type="compositionally biased region" description="Polar residues" evidence="1">
    <location>
        <begin position="522"/>
        <end position="544"/>
    </location>
</feature>
<feature type="region of interest" description="Disordered" evidence="1">
    <location>
        <begin position="201"/>
        <end position="306"/>
    </location>
</feature>
<feature type="compositionally biased region" description="Polar residues" evidence="1">
    <location>
        <begin position="280"/>
        <end position="290"/>
    </location>
</feature>
<feature type="compositionally biased region" description="Basic and acidic residues" evidence="1">
    <location>
        <begin position="161"/>
        <end position="174"/>
    </location>
</feature>
<sequence>MAPKRIVVEPRSRRAPKGVIGSTYDALTSSENAAVVRSIAIFGFAVTFLSSSWGEILLPPWSQLLPPQLHQGLEDTCFYQDNMTSPLLSSTTSPHKIISESSDTRSPASSKLAQLVSKFEFLDAVASVNNSPRGSSKSRPINAVTSPFTIEQTPSRLPKRWSQESRNARERSSIESHISSNRFTTPSQEPVLAHQAMALQTQSSVAPKKSVDMKSRQKSVAERRKIFETASQQPESSTSPHTSLVPPPPSRLAHSKSWQSLKSRRSAAQSSADHEATDDMPNSASKTLSLTPRFVPSPRTLLASDNPFETWRSPLNRPVDSWTSFKRNSLVTTTPDASPSYIRSQYTEASPQIDQRLSTNELKFDSIRSNNTAERQASIEESRHHGWVRHARKIASSLSNTVSREPLSVRNKSFASPDASDQIPISKNDPMSFKPTSTSSTSRLKLPHSKISGFRKRLEPSREQPAVAFELINKKRHESFPTTARSPISLSKLPLIKSSSSSEPEASETSKVRSKSYIPYRSQISARSLQNQHGCRNTEQTESPLKQKIGLFESLDQRNSVSDTLRMDNDSRQPFVKPDEHEREDSIVGPLRSFRGKLRRISTSCRRTPSEWSTTSSGDVGDAVLRSSNTSPVAQEEQTVTEAEKPLSPHTIDAIPLQPTLGQTFLTNEISPLVLEKPLSFSRGSIARTGYNIDGEAGLGIAPLPLFAAPQRRFSRSRRALSRAANRFSLPDVEKELELIELLEDNLKSVSEDSLPVSKTRCFLEQPRPVRANELRRLVSLCKEKVRKISGGRSE</sequence>
<feature type="region of interest" description="Disordered" evidence="1">
    <location>
        <begin position="496"/>
        <end position="553"/>
    </location>
</feature>
<feature type="region of interest" description="Disordered" evidence="1">
    <location>
        <begin position="129"/>
        <end position="185"/>
    </location>
</feature>
<accession>A0A395T0R2</accession>
<feature type="compositionally biased region" description="Polar residues" evidence="1">
    <location>
        <begin position="256"/>
        <end position="271"/>
    </location>
</feature>
<feature type="compositionally biased region" description="Basic and acidic residues" evidence="1">
    <location>
        <begin position="209"/>
        <end position="227"/>
    </location>
</feature>
<evidence type="ECO:0000313" key="3">
    <source>
        <dbReference type="Proteomes" id="UP000266234"/>
    </source>
</evidence>
<dbReference type="Proteomes" id="UP000266234">
    <property type="component" value="Unassembled WGS sequence"/>
</dbReference>
<organism evidence="2 3">
    <name type="scientific">Fusarium longipes</name>
    <dbReference type="NCBI Taxonomy" id="694270"/>
    <lineage>
        <taxon>Eukaryota</taxon>
        <taxon>Fungi</taxon>
        <taxon>Dikarya</taxon>
        <taxon>Ascomycota</taxon>
        <taxon>Pezizomycotina</taxon>
        <taxon>Sordariomycetes</taxon>
        <taxon>Hypocreomycetidae</taxon>
        <taxon>Hypocreales</taxon>
        <taxon>Nectriaceae</taxon>
        <taxon>Fusarium</taxon>
    </lineage>
</organism>
<feature type="compositionally biased region" description="Polar residues" evidence="1">
    <location>
        <begin position="129"/>
        <end position="155"/>
    </location>
</feature>
<feature type="compositionally biased region" description="Low complexity" evidence="1">
    <location>
        <begin position="496"/>
        <end position="509"/>
    </location>
</feature>
<evidence type="ECO:0000256" key="1">
    <source>
        <dbReference type="SAM" id="MobiDB-lite"/>
    </source>
</evidence>
<feature type="compositionally biased region" description="Polar residues" evidence="1">
    <location>
        <begin position="434"/>
        <end position="443"/>
    </location>
</feature>
<feature type="region of interest" description="Disordered" evidence="1">
    <location>
        <begin position="405"/>
        <end position="459"/>
    </location>
</feature>
<protein>
    <submittedName>
        <fullName evidence="2">Uncharacterized protein</fullName>
    </submittedName>
</protein>
<dbReference type="EMBL" id="PXOG01000079">
    <property type="protein sequence ID" value="RGP78066.1"/>
    <property type="molecule type" value="Genomic_DNA"/>
</dbReference>